<dbReference type="FunFam" id="3.50.50.60:FF:000051">
    <property type="entry name" value="Glutathione reductase"/>
    <property type="match status" value="1"/>
</dbReference>
<keyword evidence="6 12" id="KW-0274">FAD</keyword>
<evidence type="ECO:0000256" key="9">
    <source>
        <dbReference type="ARBA" id="ARBA00023157"/>
    </source>
</evidence>
<feature type="domain" description="FAD/NAD(P)-binding" evidence="14">
    <location>
        <begin position="7"/>
        <end position="339"/>
    </location>
</feature>
<evidence type="ECO:0000256" key="3">
    <source>
        <dbReference type="ARBA" id="ARBA00011738"/>
    </source>
</evidence>
<gene>
    <name evidence="15" type="ORF">WJX81_007589</name>
</gene>
<dbReference type="Pfam" id="PF02852">
    <property type="entry name" value="Pyr_redox_dim"/>
    <property type="match status" value="1"/>
</dbReference>
<proteinExistence type="inferred from homology"/>
<dbReference type="Gene3D" id="3.90.1150.60">
    <property type="entry name" value="Methioning gamme-lyase, C-terminal domain"/>
    <property type="match status" value="1"/>
</dbReference>
<dbReference type="PRINTS" id="PR00368">
    <property type="entry name" value="FADPNR"/>
</dbReference>
<dbReference type="PRINTS" id="PR00411">
    <property type="entry name" value="PNDRDTASEI"/>
</dbReference>
<evidence type="ECO:0000256" key="1">
    <source>
        <dbReference type="ARBA" id="ARBA00001974"/>
    </source>
</evidence>
<dbReference type="PANTHER" id="PTHR46658">
    <property type="entry name" value="CYS OR MET METABOLISM PYRIDOXAL-PHOSPHATE-DEPENDENT ENZYME"/>
    <property type="match status" value="1"/>
</dbReference>
<keyword evidence="7" id="KW-0521">NADP</keyword>
<accession>A0AAW1S9L5</accession>
<dbReference type="InterPro" id="IPR012999">
    <property type="entry name" value="Pyr_OxRdtase_I_AS"/>
</dbReference>
<dbReference type="InterPro" id="IPR004099">
    <property type="entry name" value="Pyr_nucl-diS_OxRdtase_dimer"/>
</dbReference>
<dbReference type="EC" id="1.8.1.7" evidence="4"/>
<evidence type="ECO:0000256" key="11">
    <source>
        <dbReference type="ARBA" id="ARBA00049142"/>
    </source>
</evidence>
<keyword evidence="5 12" id="KW-0285">Flavoprotein</keyword>
<feature type="domain" description="Pyridine nucleotide-disulphide oxidoreductase dimerisation" evidence="13">
    <location>
        <begin position="359"/>
        <end position="456"/>
    </location>
</feature>
<evidence type="ECO:0000256" key="8">
    <source>
        <dbReference type="ARBA" id="ARBA00023002"/>
    </source>
</evidence>
<dbReference type="Gene3D" id="3.50.50.60">
    <property type="entry name" value="FAD/NAD(P)-binding domain"/>
    <property type="match status" value="1"/>
</dbReference>
<evidence type="ECO:0000256" key="10">
    <source>
        <dbReference type="ARBA" id="ARBA00023284"/>
    </source>
</evidence>
<evidence type="ECO:0000256" key="4">
    <source>
        <dbReference type="ARBA" id="ARBA00012607"/>
    </source>
</evidence>
<dbReference type="Pfam" id="PF06838">
    <property type="entry name" value="Met_gamma_lyase"/>
    <property type="match status" value="1"/>
</dbReference>
<dbReference type="EMBL" id="JALJOU010000008">
    <property type="protein sequence ID" value="KAK9842338.1"/>
    <property type="molecule type" value="Genomic_DNA"/>
</dbReference>
<dbReference type="InterPro" id="IPR015421">
    <property type="entry name" value="PyrdxlP-dep_Trfase_major"/>
</dbReference>
<evidence type="ECO:0000259" key="13">
    <source>
        <dbReference type="Pfam" id="PF02852"/>
    </source>
</evidence>
<dbReference type="SUPFAM" id="SSF53383">
    <property type="entry name" value="PLP-dependent transferases"/>
    <property type="match status" value="1"/>
</dbReference>
<dbReference type="SUPFAM" id="SSF55424">
    <property type="entry name" value="FAD/NAD-linked reductases, dimerisation (C-terminal) domain"/>
    <property type="match status" value="1"/>
</dbReference>
<comment type="caution">
    <text evidence="15">The sequence shown here is derived from an EMBL/GenBank/DDBJ whole genome shotgun (WGS) entry which is preliminary data.</text>
</comment>
<dbReference type="PANTHER" id="PTHR46658:SF1">
    <property type="entry name" value="CYS OR MET METABOLISM PYRIDOXAL-PHOSPHATE-DEPENDENT ENZYME"/>
    <property type="match status" value="1"/>
</dbReference>
<evidence type="ECO:0000313" key="15">
    <source>
        <dbReference type="EMBL" id="KAK9842338.1"/>
    </source>
</evidence>
<dbReference type="InterPro" id="IPR016156">
    <property type="entry name" value="FAD/NAD-linked_Rdtase_dimer_sf"/>
</dbReference>
<evidence type="ECO:0000256" key="2">
    <source>
        <dbReference type="ARBA" id="ARBA00007532"/>
    </source>
</evidence>
<dbReference type="InterPro" id="IPR015424">
    <property type="entry name" value="PyrdxlP-dep_Trfase"/>
</dbReference>
<reference evidence="15 16" key="1">
    <citation type="journal article" date="2024" name="Nat. Commun.">
        <title>Phylogenomics reveals the evolutionary origins of lichenization in chlorophyte algae.</title>
        <authorList>
            <person name="Puginier C."/>
            <person name="Libourel C."/>
            <person name="Otte J."/>
            <person name="Skaloud P."/>
            <person name="Haon M."/>
            <person name="Grisel S."/>
            <person name="Petersen M."/>
            <person name="Berrin J.G."/>
            <person name="Delaux P.M."/>
            <person name="Dal Grande F."/>
            <person name="Keller J."/>
        </authorList>
    </citation>
    <scope>NUCLEOTIDE SEQUENCE [LARGE SCALE GENOMIC DNA]</scope>
    <source>
        <strain evidence="15 16">SAG 245.80</strain>
    </source>
</reference>
<dbReference type="GO" id="GO:0004362">
    <property type="term" value="F:glutathione-disulfide reductase (NADPH) activity"/>
    <property type="evidence" value="ECO:0007669"/>
    <property type="project" value="UniProtKB-EC"/>
</dbReference>
<comment type="cofactor">
    <cofactor evidence="1">
        <name>FAD</name>
        <dbReference type="ChEBI" id="CHEBI:57692"/>
    </cofactor>
</comment>
<keyword evidence="10 12" id="KW-0676">Redox-active center</keyword>
<dbReference type="NCBIfam" id="NF004776">
    <property type="entry name" value="PRK06116.1"/>
    <property type="match status" value="1"/>
</dbReference>
<organism evidence="15 16">
    <name type="scientific">Elliptochloris bilobata</name>
    <dbReference type="NCBI Taxonomy" id="381761"/>
    <lineage>
        <taxon>Eukaryota</taxon>
        <taxon>Viridiplantae</taxon>
        <taxon>Chlorophyta</taxon>
        <taxon>core chlorophytes</taxon>
        <taxon>Trebouxiophyceae</taxon>
        <taxon>Trebouxiophyceae incertae sedis</taxon>
        <taxon>Elliptochloris clade</taxon>
        <taxon>Elliptochloris</taxon>
    </lineage>
</organism>
<evidence type="ECO:0000313" key="16">
    <source>
        <dbReference type="Proteomes" id="UP001445335"/>
    </source>
</evidence>
<keyword evidence="8 12" id="KW-0560">Oxidoreductase</keyword>
<evidence type="ECO:0000256" key="12">
    <source>
        <dbReference type="RuleBase" id="RU003691"/>
    </source>
</evidence>
<dbReference type="InterPro" id="IPR009651">
    <property type="entry name" value="Met_g_lyase_put"/>
</dbReference>
<evidence type="ECO:0000256" key="7">
    <source>
        <dbReference type="ARBA" id="ARBA00022857"/>
    </source>
</evidence>
<protein>
    <recommendedName>
        <fullName evidence="4">glutathione-disulfide reductase</fullName>
        <ecNumber evidence="4">1.8.1.7</ecNumber>
    </recommendedName>
</protein>
<name>A0AAW1S9L5_9CHLO</name>
<evidence type="ECO:0000259" key="14">
    <source>
        <dbReference type="Pfam" id="PF07992"/>
    </source>
</evidence>
<dbReference type="AlphaFoldDB" id="A0AAW1S9L5"/>
<dbReference type="Proteomes" id="UP001445335">
    <property type="component" value="Unassembled WGS sequence"/>
</dbReference>
<dbReference type="InterPro" id="IPR023753">
    <property type="entry name" value="FAD/NAD-binding_dom"/>
</dbReference>
<evidence type="ECO:0000256" key="5">
    <source>
        <dbReference type="ARBA" id="ARBA00022630"/>
    </source>
</evidence>
<comment type="subunit">
    <text evidence="3">Homodimer.</text>
</comment>
<keyword evidence="9" id="KW-1015">Disulfide bond</keyword>
<dbReference type="InterPro" id="IPR036188">
    <property type="entry name" value="FAD/NAD-bd_sf"/>
</dbReference>
<dbReference type="Pfam" id="PF07992">
    <property type="entry name" value="Pyr_redox_2"/>
    <property type="match status" value="1"/>
</dbReference>
<keyword evidence="16" id="KW-1185">Reference proteome</keyword>
<comment type="catalytic activity">
    <reaction evidence="11">
        <text>2 glutathione + NADP(+) = glutathione disulfide + NADPH + H(+)</text>
        <dbReference type="Rhea" id="RHEA:11740"/>
        <dbReference type="ChEBI" id="CHEBI:15378"/>
        <dbReference type="ChEBI" id="CHEBI:57783"/>
        <dbReference type="ChEBI" id="CHEBI:57925"/>
        <dbReference type="ChEBI" id="CHEBI:58297"/>
        <dbReference type="ChEBI" id="CHEBI:58349"/>
        <dbReference type="EC" id="1.8.1.7"/>
    </reaction>
</comment>
<dbReference type="SUPFAM" id="SSF51905">
    <property type="entry name" value="FAD/NAD(P)-binding domain"/>
    <property type="match status" value="1"/>
</dbReference>
<sequence>MSKYDFDLITLGAGSGGTRASRVSAQQYGAKVACVELPFGFVASDSFGGAGGTCVIRGCVPKKLLVYGSMFAEDFSDARGFGWQFNGSTKHDWPTLLSKKSKEVERLNGVYLKLLRGAGVTMFEGRASLMGAHTVKVELSAGGTKTITGKHILIATGGKPVKAPIPGSEYAITSDEALTLEEMPGNSIVIVGAGYISVEFASIFRGFGADVHLMYRKPLPLTGFDEECREQVAENMKCRGIQLYGSTSPTKIEKGEDGLYTVHYEQDGKQGSCRAGVVMFGTGRNPNTHDIGLEALGIKLDKRGGIVVDEFSCTNVPHIYAIGDVTDRLALTPVAIMEGMAFAATVFGGKATKPIYELVPSACFVQPPLTYVGLTEEAAVENLSGDLDIFVSKFRPLKYTISGREEKTLMKIIVHVKTNKVVGVHVCGPESPEMLQGIAIALKAGATKADFDATVWREAAALQDAFFGIDGNLVARNLQRVQAALRRARVGPHHFAGSTGYGHGDLGRAALDEVMAEVMGAEAALVRTQFVSGTHAIATALFSVLRPGDEMLAVAGKPYDTMEEVIGLRGTPGHGSLREWGVSYRELPLTEQGHVDLAGLEQAVQQSHRLRVAFIQRSCGYALRPTLSIADIGEAVAVIKGANPGVVVVVDNCYGEFTEDCEPCAVGADLAAGSLIKSPGGTIAPGGGYVAGRSELVAAAAARLTAPGVGIDAGCVSGTTLRLMFQGLFLAPQMVGEALKGGRLVAAVMEAQGFRATPGSREAGAAGARPSCITAVELGSAERMIAFCRAVQRSSPVGAYVQPVPGATPGYSDEVIFGDGTFIDGSTAELSADGPLRPPYVVYCQGGTHWTHWAHVLESVTKALEELKKLP</sequence>
<evidence type="ECO:0000256" key="6">
    <source>
        <dbReference type="ARBA" id="ARBA00022827"/>
    </source>
</evidence>
<comment type="similarity">
    <text evidence="2 12">Belongs to the class-I pyridine nucleotide-disulfide oxidoreductase family.</text>
</comment>
<dbReference type="PROSITE" id="PS00076">
    <property type="entry name" value="PYRIDINE_REDOX_1"/>
    <property type="match status" value="1"/>
</dbReference>
<dbReference type="Gene3D" id="3.40.640.10">
    <property type="entry name" value="Type I PLP-dependent aspartate aminotransferase-like (Major domain)"/>
    <property type="match status" value="1"/>
</dbReference>